<dbReference type="GO" id="GO:0008270">
    <property type="term" value="F:zinc ion binding"/>
    <property type="evidence" value="ECO:0007669"/>
    <property type="project" value="InterPro"/>
</dbReference>
<dbReference type="PANTHER" id="PTHR37534">
    <property type="entry name" value="TRANSCRIPTIONAL ACTIVATOR PROTEIN UGA3"/>
    <property type="match status" value="1"/>
</dbReference>
<protein>
    <recommendedName>
        <fullName evidence="6">Zn(2)-C6 fungal-type domain-containing protein</fullName>
    </recommendedName>
</protein>
<gene>
    <name evidence="7" type="ORF">EMPG_13522</name>
</gene>
<dbReference type="PANTHER" id="PTHR37534:SF51">
    <property type="entry name" value="ACRIFLAVINE SENSITIVITY CONTROL PROTEIN ACR-2"/>
    <property type="match status" value="1"/>
</dbReference>
<evidence type="ECO:0000256" key="2">
    <source>
        <dbReference type="ARBA" id="ARBA00023015"/>
    </source>
</evidence>
<evidence type="ECO:0000256" key="1">
    <source>
        <dbReference type="ARBA" id="ARBA00004123"/>
    </source>
</evidence>
<keyword evidence="5" id="KW-0539">Nucleus</keyword>
<dbReference type="Proteomes" id="UP000053573">
    <property type="component" value="Unassembled WGS sequence"/>
</dbReference>
<dbReference type="EMBL" id="LDEV01001708">
    <property type="protein sequence ID" value="KLJ11191.1"/>
    <property type="molecule type" value="Genomic_DNA"/>
</dbReference>
<comment type="caution">
    <text evidence="7">The sequence shown here is derived from an EMBL/GenBank/DDBJ whole genome shotgun (WGS) entry which is preliminary data.</text>
</comment>
<sequence>MGGNDVDCRVVLGRRRMLSLGTTARTPPPPKDPAACQTFSRSPCYTCRRRRVTCDRRLPTCQKCNKAQKACLGYKKPLTWVQGIASRGKMMGLTFDDITANKSPPAYSVNGIIGPEENESAEAFPFGRCGFGPVNDASQVLPGNPGSFESWPSSLSVRDANGLEECQKADMALSEWDSSDQRRKDEIECHSRIPLTLIDPLFQGLDKISRYYLTYFDRKFCKLMVLIEVPHKNPYRRLIQMVNVSSGVCAAMAAIGACHHLHVLHYSDQRALDNHYLKSKGRSLEDGEQFARSPNPKVRVAYQHLLLLKHRTLCQLEQNLSNPKTRGEDASIATALLLMVLDMVESGRGTWKLHVEGAKRLLQSRFSPLGEKDDEDGPSRVPCAAYDSFNMFLAGSCMTFDIMGSTLTPSGSWSEPASSQLITSPNLLSDTEKEVWLGCPGSLLRIILYISSLRHAGSSSQTLAPKVDLSTILSQINAFDPERWTREIYHSMYAGTEYPLPDHHFSKESSYWRPPVLGSPEPAESNSPLSDSDALFHLASAYKITITLYAIRILLHPSPEECTFFAEQVTTVLTHISLIPPSSELFKSILWPTFIAGAECRCPEQRAWFRDKLDHMWRQCWTVNIREAMRVLDAIWRREDQHDGDWAEYFDRFGANWLFI</sequence>
<keyword evidence="3" id="KW-0238">DNA-binding</keyword>
<dbReference type="GO" id="GO:0005634">
    <property type="term" value="C:nucleus"/>
    <property type="evidence" value="ECO:0007669"/>
    <property type="project" value="UniProtKB-SubCell"/>
</dbReference>
<dbReference type="Gene3D" id="4.10.240.10">
    <property type="entry name" value="Zn(2)-C6 fungal-type DNA-binding domain"/>
    <property type="match status" value="1"/>
</dbReference>
<evidence type="ECO:0000259" key="6">
    <source>
        <dbReference type="PROSITE" id="PS50048"/>
    </source>
</evidence>
<feature type="domain" description="Zn(2)-C6 fungal-type" evidence="6">
    <location>
        <begin position="43"/>
        <end position="71"/>
    </location>
</feature>
<keyword evidence="2" id="KW-0805">Transcription regulation</keyword>
<dbReference type="InterPro" id="IPR036864">
    <property type="entry name" value="Zn2-C6_fun-type_DNA-bd_sf"/>
</dbReference>
<evidence type="ECO:0000256" key="4">
    <source>
        <dbReference type="ARBA" id="ARBA00023163"/>
    </source>
</evidence>
<name>A0A0H1BPT1_9EURO</name>
<comment type="subcellular location">
    <subcellularLocation>
        <location evidence="1">Nucleus</location>
    </subcellularLocation>
</comment>
<evidence type="ECO:0000313" key="7">
    <source>
        <dbReference type="EMBL" id="KLJ11191.1"/>
    </source>
</evidence>
<dbReference type="PROSITE" id="PS50048">
    <property type="entry name" value="ZN2_CY6_FUNGAL_2"/>
    <property type="match status" value="1"/>
</dbReference>
<evidence type="ECO:0000256" key="5">
    <source>
        <dbReference type="ARBA" id="ARBA00023242"/>
    </source>
</evidence>
<dbReference type="GO" id="GO:0000976">
    <property type="term" value="F:transcription cis-regulatory region binding"/>
    <property type="evidence" value="ECO:0007669"/>
    <property type="project" value="TreeGrafter"/>
</dbReference>
<dbReference type="Pfam" id="PF11951">
    <property type="entry name" value="Fungal_trans_2"/>
    <property type="match status" value="1"/>
</dbReference>
<reference evidence="8" key="1">
    <citation type="journal article" date="2015" name="PLoS Genet.">
        <title>The dynamic genome and transcriptome of the human fungal pathogen Blastomyces and close relative Emmonsia.</title>
        <authorList>
            <person name="Munoz J.F."/>
            <person name="Gauthier G.M."/>
            <person name="Desjardins C.A."/>
            <person name="Gallo J.E."/>
            <person name="Holder J."/>
            <person name="Sullivan T.D."/>
            <person name="Marty A.J."/>
            <person name="Carmen J.C."/>
            <person name="Chen Z."/>
            <person name="Ding L."/>
            <person name="Gujja S."/>
            <person name="Magrini V."/>
            <person name="Misas E."/>
            <person name="Mitreva M."/>
            <person name="Priest M."/>
            <person name="Saif S."/>
            <person name="Whiston E.A."/>
            <person name="Young S."/>
            <person name="Zeng Q."/>
            <person name="Goldman W.E."/>
            <person name="Mardis E.R."/>
            <person name="Taylor J.W."/>
            <person name="McEwen J.G."/>
            <person name="Clay O.K."/>
            <person name="Klein B.S."/>
            <person name="Cuomo C.A."/>
        </authorList>
    </citation>
    <scope>NUCLEOTIDE SEQUENCE [LARGE SCALE GENOMIC DNA]</scope>
    <source>
        <strain evidence="8">UAMH 139</strain>
    </source>
</reference>
<evidence type="ECO:0000256" key="3">
    <source>
        <dbReference type="ARBA" id="ARBA00023125"/>
    </source>
</evidence>
<dbReference type="GO" id="GO:0045944">
    <property type="term" value="P:positive regulation of transcription by RNA polymerase II"/>
    <property type="evidence" value="ECO:0007669"/>
    <property type="project" value="TreeGrafter"/>
</dbReference>
<accession>A0A0H1BPT1</accession>
<evidence type="ECO:0000313" key="8">
    <source>
        <dbReference type="Proteomes" id="UP000053573"/>
    </source>
</evidence>
<proteinExistence type="predicted"/>
<dbReference type="PROSITE" id="PS00463">
    <property type="entry name" value="ZN2_CY6_FUNGAL_1"/>
    <property type="match status" value="1"/>
</dbReference>
<dbReference type="InterPro" id="IPR021858">
    <property type="entry name" value="Fun_TF"/>
</dbReference>
<keyword evidence="4" id="KW-0804">Transcription</keyword>
<dbReference type="SUPFAM" id="SSF57701">
    <property type="entry name" value="Zn2/Cys6 DNA-binding domain"/>
    <property type="match status" value="1"/>
</dbReference>
<organism evidence="7 8">
    <name type="scientific">Blastomyces silverae</name>
    <dbReference type="NCBI Taxonomy" id="2060906"/>
    <lineage>
        <taxon>Eukaryota</taxon>
        <taxon>Fungi</taxon>
        <taxon>Dikarya</taxon>
        <taxon>Ascomycota</taxon>
        <taxon>Pezizomycotina</taxon>
        <taxon>Eurotiomycetes</taxon>
        <taxon>Eurotiomycetidae</taxon>
        <taxon>Onygenales</taxon>
        <taxon>Ajellomycetaceae</taxon>
        <taxon>Blastomyces</taxon>
    </lineage>
</organism>
<dbReference type="InterPro" id="IPR001138">
    <property type="entry name" value="Zn2Cys6_DnaBD"/>
</dbReference>
<dbReference type="SMART" id="SM00066">
    <property type="entry name" value="GAL4"/>
    <property type="match status" value="1"/>
</dbReference>
<dbReference type="Pfam" id="PF00172">
    <property type="entry name" value="Zn_clus"/>
    <property type="match status" value="1"/>
</dbReference>
<dbReference type="STRING" id="2060906.A0A0H1BPT1"/>
<keyword evidence="8" id="KW-1185">Reference proteome</keyword>
<dbReference type="AlphaFoldDB" id="A0A0H1BPT1"/>
<dbReference type="OrthoDB" id="5380854at2759"/>
<dbReference type="GO" id="GO:0000981">
    <property type="term" value="F:DNA-binding transcription factor activity, RNA polymerase II-specific"/>
    <property type="evidence" value="ECO:0007669"/>
    <property type="project" value="InterPro"/>
</dbReference>